<dbReference type="Proteomes" id="UP000003240">
    <property type="component" value="Unassembled WGS sequence"/>
</dbReference>
<sequence length="545" mass="59979">MRILVFLLLFLSLVSSGMIRAQAQSLLPYARYGLTDRQAAAFLLDRFAFGARPGEVEMVVAKGVSNWWEEQLTGTLPEERLAAELASLPALGLSARQMAYAYPNAGTVWMEARQDGYIPAGSLPEAQTNRKLEQYRQAKGYGSQNDLVAQLYKQKIARAIYSENQLVEVLTDFWFNQFNVSVTDSRALPYILSYERDAIRPHLFGKYSELLKATAKHPAMLYYLDNASSFDDGAALPQGGLNENYARALLELHTLGAANRYKPQDVTGVARVFTGWTVLPRGQAGERLAARITRDETGDALGSHGFLFLSGLHDAKEKAVLGAAILPGGMAEGENLLVALARRKDTADNIARKLAVRFIADKPPSGAVKRLSGIYLRTDGDLRALLQGIVNSPEFWQQAGLRQKVKPPAAYIISAVRSLDATVTDYRSLTRWMARLGQPWYACITPAGYSDKGTDWLNSGALLQRMNFAFALARGQIPGVNWSADPWGDTLQRYAGAGLSPIAARMLPERKYDGFASLATEYPQPVLTIRDAAGLVLASPEFQRY</sequence>
<reference evidence="1 2" key="1">
    <citation type="journal article" date="2011" name="EMBO J.">
        <title>Structural diversity of bacterial flagellar motors.</title>
        <authorList>
            <person name="Chen S."/>
            <person name="Beeby M."/>
            <person name="Murphy G.E."/>
            <person name="Leadbetter J.R."/>
            <person name="Hendrixson D.R."/>
            <person name="Briegel A."/>
            <person name="Li Z."/>
            <person name="Shi J."/>
            <person name="Tocheva E.I."/>
            <person name="Muller A."/>
            <person name="Dobro M.J."/>
            <person name="Jensen G.J."/>
        </authorList>
    </citation>
    <scope>NUCLEOTIDE SEQUENCE [LARGE SCALE GENOMIC DNA]</scope>
    <source>
        <strain evidence="1 2">DSM 6540</strain>
    </source>
</reference>
<dbReference type="STRING" id="1009370.ALO_02441"/>
<dbReference type="Pfam" id="PF08811">
    <property type="entry name" value="DUF1800"/>
    <property type="match status" value="1"/>
</dbReference>
<dbReference type="InterPro" id="IPR014917">
    <property type="entry name" value="DUF1800"/>
</dbReference>
<dbReference type="EMBL" id="AFGF01000017">
    <property type="protein sequence ID" value="EGO65436.1"/>
    <property type="molecule type" value="Genomic_DNA"/>
</dbReference>
<proteinExistence type="predicted"/>
<evidence type="ECO:0008006" key="3">
    <source>
        <dbReference type="Google" id="ProtNLM"/>
    </source>
</evidence>
<name>F7NEM5_9FIRM</name>
<protein>
    <recommendedName>
        <fullName evidence="3">DUF1800 domain-containing protein</fullName>
    </recommendedName>
</protein>
<keyword evidence="2" id="KW-1185">Reference proteome</keyword>
<accession>F7NEM5</accession>
<dbReference type="RefSeq" id="WP_004092471.1">
    <property type="nucleotide sequence ID" value="NZ_AFGF01000017.1"/>
</dbReference>
<dbReference type="eggNOG" id="COG5267">
    <property type="taxonomic scope" value="Bacteria"/>
</dbReference>
<dbReference type="OrthoDB" id="9772295at2"/>
<organism evidence="1 2">
    <name type="scientific">Acetonema longum DSM 6540</name>
    <dbReference type="NCBI Taxonomy" id="1009370"/>
    <lineage>
        <taxon>Bacteria</taxon>
        <taxon>Bacillati</taxon>
        <taxon>Bacillota</taxon>
        <taxon>Negativicutes</taxon>
        <taxon>Acetonemataceae</taxon>
        <taxon>Acetonema</taxon>
    </lineage>
</organism>
<evidence type="ECO:0000313" key="1">
    <source>
        <dbReference type="EMBL" id="EGO65436.1"/>
    </source>
</evidence>
<dbReference type="AlphaFoldDB" id="F7NEM5"/>
<gene>
    <name evidence="1" type="ORF">ALO_02441</name>
</gene>
<comment type="caution">
    <text evidence="1">The sequence shown here is derived from an EMBL/GenBank/DDBJ whole genome shotgun (WGS) entry which is preliminary data.</text>
</comment>
<evidence type="ECO:0000313" key="2">
    <source>
        <dbReference type="Proteomes" id="UP000003240"/>
    </source>
</evidence>